<sequence>MYSKHKFYCQHHNNQGVHDELVKVHLKSEFEMVVKYEDTDCETKFKLVLNKHRVESFIRMLEAAYQGEDGYESPKIVMEDEDTELYIENQDCAASMHHVIAFEDGSRYECVHLSSSDLLLLSVIVGNLNRKMNY</sequence>
<dbReference type="GeneID" id="19526011"/>
<name>A0A024B073_9CAUD</name>
<evidence type="ECO:0000313" key="1">
    <source>
        <dbReference type="EMBL" id="AHZ10029.1"/>
    </source>
</evidence>
<dbReference type="Proteomes" id="UP000026900">
    <property type="component" value="Segment"/>
</dbReference>
<reference evidence="2" key="1">
    <citation type="submission" date="2014-09" db="EMBL/GenBank/DDBJ databases">
        <authorList>
            <person name="Sauder A.B."/>
            <person name="McKenzie Q.R."/>
            <person name="Temple L.M."/>
            <person name="Alexis B.K."/>
            <person name="Al-Atrache Z."/>
            <person name="Lewis L.O."/>
            <person name="Loesser-Casey K.E."/>
            <person name="Mitchell K.J."/>
        </authorList>
    </citation>
    <scope>NUCLEOTIDE SEQUENCE [LARGE SCALE GENOMIC DNA]</scope>
</reference>
<dbReference type="KEGG" id="vg:19526011"/>
<accession>A0A024B073</accession>
<organism evidence="1 2">
    <name type="scientific">Bacillus phage Hakuna</name>
    <dbReference type="NCBI Taxonomy" id="1486659"/>
    <lineage>
        <taxon>Viruses</taxon>
        <taxon>Duplodnaviria</taxon>
        <taxon>Heunggongvirae</taxon>
        <taxon>Uroviricota</taxon>
        <taxon>Caudoviricetes</taxon>
        <taxon>Herelleviridae</taxon>
        <taxon>Bastillevirinae</taxon>
        <taxon>Wphvirus</taxon>
        <taxon>Wphvirus hakuna</taxon>
    </lineage>
</organism>
<evidence type="ECO:0000313" key="2">
    <source>
        <dbReference type="Proteomes" id="UP000026900"/>
    </source>
</evidence>
<dbReference type="RefSeq" id="YP_009036460.1">
    <property type="nucleotide sequence ID" value="NC_024213.1"/>
</dbReference>
<keyword evidence="2" id="KW-1185">Reference proteome</keyword>
<protein>
    <submittedName>
        <fullName evidence="1">Uncharacterized protein</fullName>
    </submittedName>
</protein>
<dbReference type="EMBL" id="KJ489399">
    <property type="protein sequence ID" value="AHZ10029.1"/>
    <property type="molecule type" value="Genomic_DNA"/>
</dbReference>
<proteinExistence type="predicted"/>